<sequence length="418" mass="45298">MAIAFGSPAFSLSHSDDMSPPASAPTPAATVVSPSDHPPVAVSQELTKVTRVKHPSDVHGAIEAFNVQMSAIAMSLQYASPNRLTRFPRPGTKALSGPGSPVMPADSRNSSALEDNLVHAAENLDTDVDLGDDERVAQRRDSYYREEQEGQGNSETSPLSTIVRATNEAPLTYADATPSTIPADGSRPHDFGPGLNDVLPSSLQMDTTATSYGTDEVVQEAPLVSGHPERQQVGLIQGLASPSTDQSLDTSMELDSWHDYIPFDDNIFDFFSLTEDYFNGNGLNMNIAAYSQPINSHLLTAQYNPQELISTVAQQYQLPTIASNLFPRLDHDASRWLATKPSVSNFDRIIVNRFLNLFFAQVPSTFTSFESFRISSSTHEEGLLAAAAFGGLYCETRGSLVIARALCSDARRLVLTRV</sequence>
<feature type="compositionally biased region" description="Low complexity" evidence="1">
    <location>
        <begin position="19"/>
        <end position="35"/>
    </location>
</feature>
<feature type="region of interest" description="Disordered" evidence="1">
    <location>
        <begin position="1"/>
        <end position="39"/>
    </location>
</feature>
<reference evidence="2 3" key="1">
    <citation type="submission" date="2020-05" db="EMBL/GenBank/DDBJ databases">
        <title>Identification and distribution of gene clusters putatively required for synthesis of sphingolipid metabolism inhibitors in phylogenetically diverse species of the filamentous fungus Fusarium.</title>
        <authorList>
            <person name="Kim H.-S."/>
            <person name="Busman M."/>
            <person name="Brown D.W."/>
            <person name="Divon H."/>
            <person name="Uhlig S."/>
            <person name="Proctor R.H."/>
        </authorList>
    </citation>
    <scope>NUCLEOTIDE SEQUENCE [LARGE SCALE GENOMIC DNA]</scope>
    <source>
        <strain evidence="2 3">NRRL 53147</strain>
    </source>
</reference>
<feature type="region of interest" description="Disordered" evidence="1">
    <location>
        <begin position="88"/>
        <end position="109"/>
    </location>
</feature>
<feature type="region of interest" description="Disordered" evidence="1">
    <location>
        <begin position="173"/>
        <end position="198"/>
    </location>
</feature>
<evidence type="ECO:0000313" key="2">
    <source>
        <dbReference type="EMBL" id="KAF5532896.1"/>
    </source>
</evidence>
<accession>A0A8H5MJY0</accession>
<name>A0A8H5MJY0_9HYPO</name>
<protein>
    <submittedName>
        <fullName evidence="2">Fungal zn(2)-Cys(6) binuclear cluster domain-containing protein</fullName>
    </submittedName>
</protein>
<evidence type="ECO:0000256" key="1">
    <source>
        <dbReference type="SAM" id="MobiDB-lite"/>
    </source>
</evidence>
<organism evidence="2 3">
    <name type="scientific">Fusarium mexicanum</name>
    <dbReference type="NCBI Taxonomy" id="751941"/>
    <lineage>
        <taxon>Eukaryota</taxon>
        <taxon>Fungi</taxon>
        <taxon>Dikarya</taxon>
        <taxon>Ascomycota</taxon>
        <taxon>Pezizomycotina</taxon>
        <taxon>Sordariomycetes</taxon>
        <taxon>Hypocreomycetidae</taxon>
        <taxon>Hypocreales</taxon>
        <taxon>Nectriaceae</taxon>
        <taxon>Fusarium</taxon>
        <taxon>Fusarium fujikuroi species complex</taxon>
    </lineage>
</organism>
<dbReference type="Proteomes" id="UP000522262">
    <property type="component" value="Unassembled WGS sequence"/>
</dbReference>
<keyword evidence="3" id="KW-1185">Reference proteome</keyword>
<proteinExistence type="predicted"/>
<dbReference type="AlphaFoldDB" id="A0A8H5MJY0"/>
<gene>
    <name evidence="2" type="ORF">FMEXI_12156</name>
</gene>
<evidence type="ECO:0000313" key="3">
    <source>
        <dbReference type="Proteomes" id="UP000522262"/>
    </source>
</evidence>
<comment type="caution">
    <text evidence="2">The sequence shown here is derived from an EMBL/GenBank/DDBJ whole genome shotgun (WGS) entry which is preliminary data.</text>
</comment>
<dbReference type="EMBL" id="JAAOAM010000347">
    <property type="protein sequence ID" value="KAF5532896.1"/>
    <property type="molecule type" value="Genomic_DNA"/>
</dbReference>